<keyword evidence="2" id="KW-0808">Transferase</keyword>
<dbReference type="GO" id="GO:0000049">
    <property type="term" value="F:tRNA binding"/>
    <property type="evidence" value="ECO:0007669"/>
    <property type="project" value="TreeGrafter"/>
</dbReference>
<name>A0AAV7XKW4_9NEOP</name>
<feature type="region of interest" description="Disordered" evidence="3">
    <location>
        <begin position="119"/>
        <end position="146"/>
    </location>
</feature>
<evidence type="ECO:0000313" key="4">
    <source>
        <dbReference type="EMBL" id="KAJ1525768.1"/>
    </source>
</evidence>
<accession>A0AAV7XKW4</accession>
<comment type="caution">
    <text evidence="4">The sequence shown here is derived from an EMBL/GenBank/DDBJ whole genome shotgun (WGS) entry which is preliminary data.</text>
</comment>
<dbReference type="GO" id="GO:0002098">
    <property type="term" value="P:tRNA wobble uridine modification"/>
    <property type="evidence" value="ECO:0007669"/>
    <property type="project" value="TreeGrafter"/>
</dbReference>
<dbReference type="Proteomes" id="UP001075354">
    <property type="component" value="Chromosome 7"/>
</dbReference>
<evidence type="ECO:0000256" key="2">
    <source>
        <dbReference type="ARBA" id="ARBA00022679"/>
    </source>
</evidence>
<gene>
    <name evidence="4" type="ORF">ONE63_008973</name>
</gene>
<organism evidence="4 5">
    <name type="scientific">Megalurothrips usitatus</name>
    <name type="common">bean blossom thrips</name>
    <dbReference type="NCBI Taxonomy" id="439358"/>
    <lineage>
        <taxon>Eukaryota</taxon>
        <taxon>Metazoa</taxon>
        <taxon>Ecdysozoa</taxon>
        <taxon>Arthropoda</taxon>
        <taxon>Hexapoda</taxon>
        <taxon>Insecta</taxon>
        <taxon>Pterygota</taxon>
        <taxon>Neoptera</taxon>
        <taxon>Paraneoptera</taxon>
        <taxon>Thysanoptera</taxon>
        <taxon>Terebrantia</taxon>
        <taxon>Thripoidea</taxon>
        <taxon>Thripidae</taxon>
        <taxon>Megalurothrips</taxon>
    </lineage>
</organism>
<evidence type="ECO:0000256" key="3">
    <source>
        <dbReference type="SAM" id="MobiDB-lite"/>
    </source>
</evidence>
<protein>
    <submittedName>
        <fullName evidence="4">Uncharacterized protein</fullName>
    </submittedName>
</protein>
<dbReference type="EMBL" id="JAPTSV010000007">
    <property type="protein sequence ID" value="KAJ1525768.1"/>
    <property type="molecule type" value="Genomic_DNA"/>
</dbReference>
<dbReference type="GO" id="GO:0005634">
    <property type="term" value="C:nucleus"/>
    <property type="evidence" value="ECO:0007669"/>
    <property type="project" value="TreeGrafter"/>
</dbReference>
<evidence type="ECO:0000313" key="5">
    <source>
        <dbReference type="Proteomes" id="UP001075354"/>
    </source>
</evidence>
<dbReference type="GO" id="GO:0030488">
    <property type="term" value="P:tRNA methylation"/>
    <property type="evidence" value="ECO:0007669"/>
    <property type="project" value="TreeGrafter"/>
</dbReference>
<dbReference type="GO" id="GO:0005737">
    <property type="term" value="C:cytoplasm"/>
    <property type="evidence" value="ECO:0007669"/>
    <property type="project" value="TreeGrafter"/>
</dbReference>
<proteinExistence type="predicted"/>
<dbReference type="PANTHER" id="PTHR13069">
    <property type="entry name" value="ALKYLATED DNA REPAIR PROTEIN ALKB HOMOLOG 8"/>
    <property type="match status" value="1"/>
</dbReference>
<dbReference type="GO" id="GO:0106335">
    <property type="term" value="F:tRNA (5-carboxymethyluridine(34)-5-O)-methyltransferase activity"/>
    <property type="evidence" value="ECO:0007669"/>
    <property type="project" value="TreeGrafter"/>
</dbReference>
<keyword evidence="5" id="KW-1185">Reference proteome</keyword>
<dbReference type="InterPro" id="IPR051422">
    <property type="entry name" value="AlkB_tRNA_MeTrf/Diox"/>
</dbReference>
<sequence length="158" mass="16586">MAGGAGACAGEARSVALETAYVHDVYEEISGASSTNCSSRAWPKVAQFLHDLEPGALVCDVGEGLGRGEEHGRVCHRRGVEVHNGVCPGCGNGKYLSINPAVFKIGADRCLSLTELARENQHEVSPSPGDHSSPPGATRRPGPRHGFRRLFVGARGPC</sequence>
<feature type="compositionally biased region" description="Low complexity" evidence="3">
    <location>
        <begin position="125"/>
        <end position="136"/>
    </location>
</feature>
<reference evidence="4" key="1">
    <citation type="submission" date="2022-12" db="EMBL/GenBank/DDBJ databases">
        <title>Chromosome-level genome assembly of the bean flower thrips Megalurothrips usitatus.</title>
        <authorList>
            <person name="Ma L."/>
            <person name="Liu Q."/>
            <person name="Li H."/>
            <person name="Cai W."/>
        </authorList>
    </citation>
    <scope>NUCLEOTIDE SEQUENCE</scope>
    <source>
        <strain evidence="4">Cailab_2022a</strain>
    </source>
</reference>
<dbReference type="AlphaFoldDB" id="A0AAV7XKW4"/>
<keyword evidence="1" id="KW-0489">Methyltransferase</keyword>
<evidence type="ECO:0000256" key="1">
    <source>
        <dbReference type="ARBA" id="ARBA00022603"/>
    </source>
</evidence>
<dbReference type="PANTHER" id="PTHR13069:SF37">
    <property type="entry name" value="FIRE DANCER"/>
    <property type="match status" value="1"/>
</dbReference>